<dbReference type="GO" id="GO:0008289">
    <property type="term" value="F:lipid binding"/>
    <property type="evidence" value="ECO:0007669"/>
    <property type="project" value="UniProtKB-KW"/>
</dbReference>
<dbReference type="EMBL" id="JACRSY010000022">
    <property type="protein sequence ID" value="MBC8580539.1"/>
    <property type="molecule type" value="Genomic_DNA"/>
</dbReference>
<organism evidence="3 4">
    <name type="scientific">Zhenhengia yiwuensis</name>
    <dbReference type="NCBI Taxonomy" id="2763666"/>
    <lineage>
        <taxon>Bacteria</taxon>
        <taxon>Bacillati</taxon>
        <taxon>Bacillota</taxon>
        <taxon>Clostridia</taxon>
        <taxon>Lachnospirales</taxon>
        <taxon>Lachnospiraceae</taxon>
        <taxon>Zhenhengia</taxon>
    </lineage>
</organism>
<dbReference type="NCBIfam" id="TIGR00762">
    <property type="entry name" value="DegV"/>
    <property type="match status" value="1"/>
</dbReference>
<keyword evidence="4" id="KW-1185">Reference proteome</keyword>
<dbReference type="InterPro" id="IPR003797">
    <property type="entry name" value="DegV"/>
</dbReference>
<dbReference type="Proteomes" id="UP000655830">
    <property type="component" value="Unassembled WGS sequence"/>
</dbReference>
<dbReference type="RefSeq" id="WP_249333301.1">
    <property type="nucleotide sequence ID" value="NZ_JACRSY010000022.1"/>
</dbReference>
<dbReference type="Gene3D" id="3.40.50.10170">
    <property type="match status" value="1"/>
</dbReference>
<evidence type="ECO:0000313" key="3">
    <source>
        <dbReference type="EMBL" id="MBC8580539.1"/>
    </source>
</evidence>
<evidence type="ECO:0000256" key="2">
    <source>
        <dbReference type="ARBA" id="ARBA00023121"/>
    </source>
</evidence>
<proteinExistence type="predicted"/>
<dbReference type="PANTHER" id="PTHR33434">
    <property type="entry name" value="DEGV DOMAIN-CONTAINING PROTEIN DR_1986-RELATED"/>
    <property type="match status" value="1"/>
</dbReference>
<dbReference type="AlphaFoldDB" id="A0A926IF17"/>
<sequence length="285" mass="31466">MNSQKIALLVDSGIDIPKHIREQYNMYSIPLKIIYKEREYSDGVDITAEEVYSKLSEEIPKTSLPSTGEILEKLAKIKEDGYEKVLIVTLSSGLSGTFNLISMIAKEYEGLEIAVIDTRNISIGGGFNAIQAAKYIEQGMGFDELKERVEKEIINSKIFFCIDTLEYLQKGGRIGLVVSTLGTVLNLKPIISCNEEGVYYNVAKVRGRKKSIEKMKELAVEFASKGKHYNIALLHGYAKEEAENMKADLIKALPGMKDFIEGQISPALGVHTGPGLVGIGIQIVD</sequence>
<evidence type="ECO:0000256" key="1">
    <source>
        <dbReference type="ARBA" id="ARBA00003238"/>
    </source>
</evidence>
<dbReference type="Gene3D" id="3.30.1180.10">
    <property type="match status" value="1"/>
</dbReference>
<protein>
    <submittedName>
        <fullName evidence="3">DegV family protein</fullName>
    </submittedName>
</protein>
<gene>
    <name evidence="3" type="ORF">H8718_13465</name>
</gene>
<dbReference type="PANTHER" id="PTHR33434:SF3">
    <property type="entry name" value="DEGV DOMAIN-CONTAINING PROTEIN YITS"/>
    <property type="match status" value="1"/>
</dbReference>
<evidence type="ECO:0000313" key="4">
    <source>
        <dbReference type="Proteomes" id="UP000655830"/>
    </source>
</evidence>
<dbReference type="InterPro" id="IPR050270">
    <property type="entry name" value="DegV_domain_contain"/>
</dbReference>
<accession>A0A926IF17</accession>
<reference evidence="3" key="1">
    <citation type="submission" date="2020-08" db="EMBL/GenBank/DDBJ databases">
        <title>Genome public.</title>
        <authorList>
            <person name="Liu C."/>
            <person name="Sun Q."/>
        </authorList>
    </citation>
    <scope>NUCLEOTIDE SEQUENCE</scope>
    <source>
        <strain evidence="3">NSJ-12</strain>
    </source>
</reference>
<comment type="caution">
    <text evidence="3">The sequence shown here is derived from an EMBL/GenBank/DDBJ whole genome shotgun (WGS) entry which is preliminary data.</text>
</comment>
<dbReference type="PROSITE" id="PS51482">
    <property type="entry name" value="DEGV"/>
    <property type="match status" value="1"/>
</dbReference>
<dbReference type="Pfam" id="PF02645">
    <property type="entry name" value="DegV"/>
    <property type="match status" value="1"/>
</dbReference>
<comment type="function">
    <text evidence="1">May bind long-chain fatty acids, such as palmitate, and may play a role in lipid transport or fatty acid metabolism.</text>
</comment>
<dbReference type="InterPro" id="IPR043168">
    <property type="entry name" value="DegV_C"/>
</dbReference>
<keyword evidence="2" id="KW-0446">Lipid-binding</keyword>
<dbReference type="SUPFAM" id="SSF82549">
    <property type="entry name" value="DAK1/DegV-like"/>
    <property type="match status" value="1"/>
</dbReference>
<name>A0A926IF17_9FIRM</name>